<feature type="domain" description="SH3" evidence="4">
    <location>
        <begin position="297"/>
        <end position="356"/>
    </location>
</feature>
<reference evidence="5" key="2">
    <citation type="submission" date="2020-07" db="EMBL/GenBank/DDBJ databases">
        <authorList>
            <person name="Vera ALvarez R."/>
            <person name="Arias-Moreno D.M."/>
            <person name="Jimenez-Jacinto V."/>
            <person name="Jimenez-Bremont J.F."/>
            <person name="Swaminathan K."/>
            <person name="Moose S.P."/>
            <person name="Guerrero-Gonzalez M.L."/>
            <person name="Marino-Ramirez L."/>
            <person name="Landsman D."/>
            <person name="Rodriguez-Kessler M."/>
            <person name="Delgado-Sanchez P."/>
        </authorList>
    </citation>
    <scope>NUCLEOTIDE SEQUENCE</scope>
    <source>
        <tissue evidence="5">Cladode</tissue>
    </source>
</reference>
<dbReference type="PROSITE" id="PS50002">
    <property type="entry name" value="SH3"/>
    <property type="match status" value="1"/>
</dbReference>
<keyword evidence="1 2" id="KW-0728">SH3 domain</keyword>
<protein>
    <recommendedName>
        <fullName evidence="4">SH3 domain-containing protein</fullName>
    </recommendedName>
</protein>
<name>A0A7C9CG06_OPUST</name>
<dbReference type="InterPro" id="IPR027267">
    <property type="entry name" value="AH/BAR_dom_sf"/>
</dbReference>
<evidence type="ECO:0000313" key="5">
    <source>
        <dbReference type="EMBL" id="MBA4617062.1"/>
    </source>
</evidence>
<dbReference type="EMBL" id="GISG01014414">
    <property type="protein sequence ID" value="MBA4617062.1"/>
    <property type="molecule type" value="Transcribed_RNA"/>
</dbReference>
<reference evidence="5" key="1">
    <citation type="journal article" date="2013" name="J. Plant Res.">
        <title>Effect of fungi and light on seed germination of three Opuntia species from semiarid lands of central Mexico.</title>
        <authorList>
            <person name="Delgado-Sanchez P."/>
            <person name="Jimenez-Bremont J.F."/>
            <person name="Guerrero-Gonzalez Mde L."/>
            <person name="Flores J."/>
        </authorList>
    </citation>
    <scope>NUCLEOTIDE SEQUENCE</scope>
    <source>
        <tissue evidence="5">Cladode</tissue>
    </source>
</reference>
<dbReference type="SMART" id="SM00326">
    <property type="entry name" value="SH3"/>
    <property type="match status" value="1"/>
</dbReference>
<dbReference type="SUPFAM" id="SSF50044">
    <property type="entry name" value="SH3-domain"/>
    <property type="match status" value="1"/>
</dbReference>
<dbReference type="SUPFAM" id="SSF103657">
    <property type="entry name" value="BAR/IMD domain-like"/>
    <property type="match status" value="1"/>
</dbReference>
<accession>A0A7C9CG06</accession>
<evidence type="ECO:0000256" key="1">
    <source>
        <dbReference type="ARBA" id="ARBA00022443"/>
    </source>
</evidence>
<evidence type="ECO:0000256" key="2">
    <source>
        <dbReference type="PROSITE-ProRule" id="PRU00192"/>
    </source>
</evidence>
<keyword evidence="3" id="KW-0175">Coiled coil</keyword>
<sequence length="367" mass="41247">MEALKRQASKLREQVAKQQQALLRQIGHLDPEAINADEAEIAQHSRLENFYSSTRAAKHLEKEMLHGIERFIIASSKQIEIERRFAQDCCKYQSGNHCSTSPLAEAALHVGASRNVMIKEKETLLGVFDEQVCKQLQALVKSAELEDARHLTRRYYKLWQDAEDQAAEVQRLRSKPIDGPKSGEHVIKLQAAEEKLDELKSRLKALGKEATSAMQSVEDQQQQMTFQQLVIMVNAERSFHRNVLTVLEKLHAQMMRMEQSNMSCSSPNAMESHLNVPETEGNIGLDGNKKHTENKDKTCFVAKVVIPFDAEAEGELSLSVDDTVVVQQVASGGWSKGECNGKTGWFPSPYVEKLQEVSKGKMTSTKQ</sequence>
<evidence type="ECO:0000256" key="3">
    <source>
        <dbReference type="SAM" id="Coils"/>
    </source>
</evidence>
<dbReference type="PANTHER" id="PTHR14167">
    <property type="entry name" value="SH3 DOMAIN-CONTAINING"/>
    <property type="match status" value="1"/>
</dbReference>
<feature type="coiled-coil region" evidence="3">
    <location>
        <begin position="182"/>
        <end position="216"/>
    </location>
</feature>
<evidence type="ECO:0000259" key="4">
    <source>
        <dbReference type="PROSITE" id="PS50002"/>
    </source>
</evidence>
<dbReference type="Gene3D" id="1.20.1270.60">
    <property type="entry name" value="Arfaptin homology (AH) domain/BAR domain"/>
    <property type="match status" value="1"/>
</dbReference>
<dbReference type="InterPro" id="IPR050384">
    <property type="entry name" value="Endophilin_SH3RF"/>
</dbReference>
<proteinExistence type="predicted"/>
<dbReference type="AlphaFoldDB" id="A0A7C9CG06"/>
<dbReference type="Pfam" id="PF14604">
    <property type="entry name" value="SH3_9"/>
    <property type="match status" value="1"/>
</dbReference>
<dbReference type="PANTHER" id="PTHR14167:SF30">
    <property type="entry name" value="SH3 DOMAIN-CONTAINING PROTEIN 1"/>
    <property type="match status" value="1"/>
</dbReference>
<organism evidence="5">
    <name type="scientific">Opuntia streptacantha</name>
    <name type="common">Prickly pear cactus</name>
    <name type="synonym">Opuntia cardona</name>
    <dbReference type="NCBI Taxonomy" id="393608"/>
    <lineage>
        <taxon>Eukaryota</taxon>
        <taxon>Viridiplantae</taxon>
        <taxon>Streptophyta</taxon>
        <taxon>Embryophyta</taxon>
        <taxon>Tracheophyta</taxon>
        <taxon>Spermatophyta</taxon>
        <taxon>Magnoliopsida</taxon>
        <taxon>eudicotyledons</taxon>
        <taxon>Gunneridae</taxon>
        <taxon>Pentapetalae</taxon>
        <taxon>Caryophyllales</taxon>
        <taxon>Cactineae</taxon>
        <taxon>Cactaceae</taxon>
        <taxon>Opuntioideae</taxon>
        <taxon>Opuntia</taxon>
    </lineage>
</organism>
<dbReference type="InterPro" id="IPR001452">
    <property type="entry name" value="SH3_domain"/>
</dbReference>
<dbReference type="InterPro" id="IPR036028">
    <property type="entry name" value="SH3-like_dom_sf"/>
</dbReference>
<dbReference type="Gene3D" id="2.30.30.40">
    <property type="entry name" value="SH3 Domains"/>
    <property type="match status" value="1"/>
</dbReference>